<evidence type="ECO:0000313" key="3">
    <source>
        <dbReference type="Proteomes" id="UP000737171"/>
    </source>
</evidence>
<dbReference type="PANTHER" id="PTHR33993:SF14">
    <property type="entry name" value="GB|AAF24581.1"/>
    <property type="match status" value="1"/>
</dbReference>
<evidence type="ECO:0000313" key="2">
    <source>
        <dbReference type="EMBL" id="NRF69333.1"/>
    </source>
</evidence>
<dbReference type="InterPro" id="IPR029068">
    <property type="entry name" value="Glyas_Bleomycin-R_OHBP_Dase"/>
</dbReference>
<sequence length="250" mass="26751">MDPLPGKFVWFEHLSADTGAARSFYERLLGWHVEMMPIGDDRYPLIMNGSDGIGGFVAAKSGEAPQWRGFLSVLDVDHSHRTALAAGAKSLQGPTEFGVVGRGATIVDPTGAVISLWKSTQGDRPDVPQAPPGQWCWNELWTADPRRALAFYEAAFGYGHETMDMGEQGSYYMLAKGGQSRGGIMRSDAPAQWVPYVAVADADATTAQAQALGGRTMVPPTDIPGIGRFSVLIDPQGATFAVIKLIPAQA</sequence>
<dbReference type="Proteomes" id="UP000737171">
    <property type="component" value="Unassembled WGS sequence"/>
</dbReference>
<dbReference type="InterPro" id="IPR052164">
    <property type="entry name" value="Anthracycline_SecMetBiosynth"/>
</dbReference>
<dbReference type="RefSeq" id="WP_173126004.1">
    <property type="nucleotide sequence ID" value="NZ_JABRWJ010000006.1"/>
</dbReference>
<comment type="caution">
    <text evidence="2">The sequence shown here is derived from an EMBL/GenBank/DDBJ whole genome shotgun (WGS) entry which is preliminary data.</text>
</comment>
<dbReference type="PANTHER" id="PTHR33993">
    <property type="entry name" value="GLYOXALASE-RELATED"/>
    <property type="match status" value="1"/>
</dbReference>
<dbReference type="Gene3D" id="3.10.180.10">
    <property type="entry name" value="2,3-Dihydroxybiphenyl 1,2-Dioxygenase, domain 1"/>
    <property type="match status" value="2"/>
</dbReference>
<feature type="domain" description="VOC" evidence="1">
    <location>
        <begin position="134"/>
        <end position="245"/>
    </location>
</feature>
<dbReference type="InterPro" id="IPR037523">
    <property type="entry name" value="VOC_core"/>
</dbReference>
<gene>
    <name evidence="2" type="ORF">HLB44_20245</name>
</gene>
<proteinExistence type="predicted"/>
<dbReference type="SUPFAM" id="SSF54593">
    <property type="entry name" value="Glyoxalase/Bleomycin resistance protein/Dihydroxybiphenyl dioxygenase"/>
    <property type="match status" value="2"/>
</dbReference>
<keyword evidence="3" id="KW-1185">Reference proteome</keyword>
<organism evidence="2 3">
    <name type="scientific">Pseudaquabacterium terrae</name>
    <dbReference type="NCBI Taxonomy" id="2732868"/>
    <lineage>
        <taxon>Bacteria</taxon>
        <taxon>Pseudomonadati</taxon>
        <taxon>Pseudomonadota</taxon>
        <taxon>Betaproteobacteria</taxon>
        <taxon>Burkholderiales</taxon>
        <taxon>Sphaerotilaceae</taxon>
        <taxon>Pseudaquabacterium</taxon>
    </lineage>
</organism>
<dbReference type="PROSITE" id="PS51819">
    <property type="entry name" value="VOC"/>
    <property type="match status" value="2"/>
</dbReference>
<dbReference type="EMBL" id="JABRWJ010000006">
    <property type="protein sequence ID" value="NRF69333.1"/>
    <property type="molecule type" value="Genomic_DNA"/>
</dbReference>
<protein>
    <submittedName>
        <fullName evidence="2">VOC family protein</fullName>
    </submittedName>
</protein>
<reference evidence="2 3" key="1">
    <citation type="submission" date="2020-05" db="EMBL/GenBank/DDBJ databases">
        <title>Aquincola sp. isolate from soil.</title>
        <authorList>
            <person name="Han J."/>
            <person name="Kim D.-U."/>
        </authorList>
    </citation>
    <scope>NUCLEOTIDE SEQUENCE [LARGE SCALE GENOMIC DNA]</scope>
    <source>
        <strain evidence="2 3">S2</strain>
    </source>
</reference>
<dbReference type="InterPro" id="IPR041581">
    <property type="entry name" value="Glyoxalase_6"/>
</dbReference>
<accession>A0ABX2EL16</accession>
<evidence type="ECO:0000259" key="1">
    <source>
        <dbReference type="PROSITE" id="PS51819"/>
    </source>
</evidence>
<dbReference type="Pfam" id="PF18029">
    <property type="entry name" value="Glyoxalase_6"/>
    <property type="match status" value="1"/>
</dbReference>
<name>A0ABX2EL16_9BURK</name>
<dbReference type="CDD" id="cd07247">
    <property type="entry name" value="SgaA_N_like"/>
    <property type="match status" value="2"/>
</dbReference>
<feature type="domain" description="VOC" evidence="1">
    <location>
        <begin position="7"/>
        <end position="119"/>
    </location>
</feature>